<dbReference type="RefSeq" id="WP_136735136.1">
    <property type="nucleotide sequence ID" value="NZ_SWDB01000010.1"/>
</dbReference>
<keyword evidence="2" id="KW-1185">Reference proteome</keyword>
<dbReference type="OrthoDB" id="6378858at2"/>
<evidence type="ECO:0000313" key="1">
    <source>
        <dbReference type="EMBL" id="TKB46128.1"/>
    </source>
</evidence>
<sequence length="403" mass="43617">MNQFKLKAIFSALALSSLTGCLVTPQAYNNPQLAQARAALTQRMMAPQVQNQNQMAQQEPAISEQELLAKKENVFATGGPALFELKKDGILIDGEMYLDFEGSVAKHGSNRLTGEFTYAIQNFDGTFTLKYFRAGSTAEPIKIATVFKNGSSYNVRTVTGKTLPGSTLIPTADGFIIGRTGSAFQYTIGGRVKPLNLVDGYHIAQFQKGDVASSGYILLEKDSNPAQKSGIGGLMDSIDSLGNTLGLNKADHYVLANIATGETVPLDVHLSGKDVAEYSGCVQRNSVVNECANVNFTEALFDQNGFKNGSHYFWAIDWASTPTGPIAFYKTSTKVKAVDIKNGQVHTLFTRALGVNEYHLARHADGKISVIAKLGFSSDTIDDVVSYIRNESQDIEPMQVLGE</sequence>
<dbReference type="PROSITE" id="PS51257">
    <property type="entry name" value="PROKAR_LIPOPROTEIN"/>
    <property type="match status" value="1"/>
</dbReference>
<gene>
    <name evidence="1" type="ORF">E8M12_05740</name>
</gene>
<dbReference type="AlphaFoldDB" id="A0A4U1B6P3"/>
<name>A0A4U1B6P3_9GAMM</name>
<reference evidence="1 2" key="1">
    <citation type="submission" date="2019-04" db="EMBL/GenBank/DDBJ databases">
        <title>Thalassotalea guangxiensis sp. nov., isolated from sediment of the coastal wetland.</title>
        <authorList>
            <person name="Zheng S."/>
            <person name="Zhang D."/>
        </authorList>
    </citation>
    <scope>NUCLEOTIDE SEQUENCE [LARGE SCALE GENOMIC DNA]</scope>
    <source>
        <strain evidence="1 2">ZS-4</strain>
    </source>
</reference>
<organism evidence="1 2">
    <name type="scientific">Thalassotalea mangrovi</name>
    <dbReference type="NCBI Taxonomy" id="2572245"/>
    <lineage>
        <taxon>Bacteria</taxon>
        <taxon>Pseudomonadati</taxon>
        <taxon>Pseudomonadota</taxon>
        <taxon>Gammaproteobacteria</taxon>
        <taxon>Alteromonadales</taxon>
        <taxon>Colwelliaceae</taxon>
        <taxon>Thalassotalea</taxon>
    </lineage>
</organism>
<proteinExistence type="predicted"/>
<protein>
    <recommendedName>
        <fullName evidence="3">Lipoprotein</fullName>
    </recommendedName>
</protein>
<dbReference type="Proteomes" id="UP000307999">
    <property type="component" value="Unassembled WGS sequence"/>
</dbReference>
<comment type="caution">
    <text evidence="1">The sequence shown here is derived from an EMBL/GenBank/DDBJ whole genome shotgun (WGS) entry which is preliminary data.</text>
</comment>
<evidence type="ECO:0008006" key="3">
    <source>
        <dbReference type="Google" id="ProtNLM"/>
    </source>
</evidence>
<dbReference type="EMBL" id="SWDB01000010">
    <property type="protein sequence ID" value="TKB46128.1"/>
    <property type="molecule type" value="Genomic_DNA"/>
</dbReference>
<evidence type="ECO:0000313" key="2">
    <source>
        <dbReference type="Proteomes" id="UP000307999"/>
    </source>
</evidence>
<accession>A0A4U1B6P3</accession>